<dbReference type="Proteomes" id="UP000444174">
    <property type="component" value="Unassembled WGS sequence"/>
</dbReference>
<evidence type="ECO:0000313" key="1">
    <source>
        <dbReference type="EMBL" id="MQQ08375.1"/>
    </source>
</evidence>
<reference evidence="1 2" key="1">
    <citation type="submission" date="2019-10" db="EMBL/GenBank/DDBJ databases">
        <title>Epibacterium sp. nov., isolated from seawater.</title>
        <authorList>
            <person name="Zhang X."/>
            <person name="Li N."/>
        </authorList>
    </citation>
    <scope>NUCLEOTIDE SEQUENCE [LARGE SCALE GENOMIC DNA]</scope>
    <source>
        <strain evidence="1 2">SM1979</strain>
    </source>
</reference>
<dbReference type="RefSeq" id="WP_194269288.1">
    <property type="nucleotide sequence ID" value="NZ_WIBF01000004.1"/>
</dbReference>
<accession>A0A843YFC6</accession>
<keyword evidence="2" id="KW-1185">Reference proteome</keyword>
<protein>
    <submittedName>
        <fullName evidence="1">Uncharacterized protein</fullName>
    </submittedName>
</protein>
<dbReference type="AlphaFoldDB" id="A0A843YFC6"/>
<evidence type="ECO:0000313" key="2">
    <source>
        <dbReference type="Proteomes" id="UP000444174"/>
    </source>
</evidence>
<name>A0A843YFC6_9RHOB</name>
<organism evidence="1 2">
    <name type="scientific">Tritonibacter litoralis</name>
    <dbReference type="NCBI Taxonomy" id="2662264"/>
    <lineage>
        <taxon>Bacteria</taxon>
        <taxon>Pseudomonadati</taxon>
        <taxon>Pseudomonadota</taxon>
        <taxon>Alphaproteobacteria</taxon>
        <taxon>Rhodobacterales</taxon>
        <taxon>Paracoccaceae</taxon>
        <taxon>Tritonibacter</taxon>
    </lineage>
</organism>
<sequence length="103" mass="11917">MMIRNEVANFLKLGPLPTASLDEEEVWKFQNALEQIQPPLTDEEAFALLWSFGEDDCYGLAWTLVHLIETSPTPYPEEEPEEGDNFWLHALYQAYLNSLMQPE</sequence>
<dbReference type="EMBL" id="WIBF01000004">
    <property type="protein sequence ID" value="MQQ08375.1"/>
    <property type="molecule type" value="Genomic_DNA"/>
</dbReference>
<proteinExistence type="predicted"/>
<gene>
    <name evidence="1" type="ORF">GFB49_07925</name>
</gene>
<comment type="caution">
    <text evidence="1">The sequence shown here is derived from an EMBL/GenBank/DDBJ whole genome shotgun (WGS) entry which is preliminary data.</text>
</comment>